<dbReference type="EMBL" id="CAJOBI010167451">
    <property type="protein sequence ID" value="CAF4875608.1"/>
    <property type="molecule type" value="Genomic_DNA"/>
</dbReference>
<gene>
    <name evidence="4" type="ORF">SMN809_LOCUS48394</name>
    <name evidence="5" type="ORF">SMN809_LOCUS50564</name>
</gene>
<reference evidence="4" key="1">
    <citation type="submission" date="2021-02" db="EMBL/GenBank/DDBJ databases">
        <authorList>
            <person name="Nowell W R."/>
        </authorList>
    </citation>
    <scope>NUCLEOTIDE SEQUENCE</scope>
</reference>
<evidence type="ECO:0000313" key="4">
    <source>
        <dbReference type="EMBL" id="CAF4829034.1"/>
    </source>
</evidence>
<proteinExistence type="predicted"/>
<dbReference type="Proteomes" id="UP000676336">
    <property type="component" value="Unassembled WGS sequence"/>
</dbReference>
<evidence type="ECO:0000256" key="1">
    <source>
        <dbReference type="ARBA" id="ARBA00022490"/>
    </source>
</evidence>
<feature type="non-terminal residue" evidence="4">
    <location>
        <position position="61"/>
    </location>
</feature>
<keyword evidence="2" id="KW-0251">Elongation factor</keyword>
<dbReference type="AlphaFoldDB" id="A0A8S3BRB2"/>
<accession>A0A8S3BRB2</accession>
<dbReference type="GO" id="GO:1990904">
    <property type="term" value="C:ribonucleoprotein complex"/>
    <property type="evidence" value="ECO:0007669"/>
    <property type="project" value="TreeGrafter"/>
</dbReference>
<feature type="non-terminal residue" evidence="4">
    <location>
        <position position="1"/>
    </location>
</feature>
<dbReference type="PANTHER" id="PTHR42908">
    <property type="entry name" value="TRANSLATION ELONGATION FACTOR-RELATED"/>
    <property type="match status" value="1"/>
</dbReference>
<evidence type="ECO:0000256" key="3">
    <source>
        <dbReference type="ARBA" id="ARBA00022917"/>
    </source>
</evidence>
<evidence type="ECO:0000313" key="6">
    <source>
        <dbReference type="Proteomes" id="UP000676336"/>
    </source>
</evidence>
<name>A0A8S3BRB2_9BILA</name>
<dbReference type="EMBL" id="CAJOBI010155337">
    <property type="protein sequence ID" value="CAF4829034.1"/>
    <property type="molecule type" value="Genomic_DNA"/>
</dbReference>
<keyword evidence="3" id="KW-0648">Protein biosynthesis</keyword>
<dbReference type="GO" id="GO:0003924">
    <property type="term" value="F:GTPase activity"/>
    <property type="evidence" value="ECO:0007669"/>
    <property type="project" value="TreeGrafter"/>
</dbReference>
<evidence type="ECO:0000313" key="5">
    <source>
        <dbReference type="EMBL" id="CAF4875608.1"/>
    </source>
</evidence>
<organism evidence="4 6">
    <name type="scientific">Rotaria magnacalcarata</name>
    <dbReference type="NCBI Taxonomy" id="392030"/>
    <lineage>
        <taxon>Eukaryota</taxon>
        <taxon>Metazoa</taxon>
        <taxon>Spiralia</taxon>
        <taxon>Gnathifera</taxon>
        <taxon>Rotifera</taxon>
        <taxon>Eurotatoria</taxon>
        <taxon>Bdelloidea</taxon>
        <taxon>Philodinida</taxon>
        <taxon>Philodinidae</taxon>
        <taxon>Rotaria</taxon>
    </lineage>
</organism>
<dbReference type="GO" id="GO:0043022">
    <property type="term" value="F:ribosome binding"/>
    <property type="evidence" value="ECO:0007669"/>
    <property type="project" value="TreeGrafter"/>
</dbReference>
<dbReference type="Gene3D" id="3.90.1430.10">
    <property type="entry name" value="Yeast translation eEF2 (G' domain)"/>
    <property type="match status" value="1"/>
</dbReference>
<keyword evidence="1" id="KW-0963">Cytoplasm</keyword>
<evidence type="ECO:0000256" key="2">
    <source>
        <dbReference type="ARBA" id="ARBA00022768"/>
    </source>
</evidence>
<dbReference type="PANTHER" id="PTHR42908:SF10">
    <property type="entry name" value="EUKARYOTIC TRANSLATION ELONGATION FACTOR 2"/>
    <property type="match status" value="1"/>
</dbReference>
<sequence length="61" mass="7127">LMNRLWGDNFFSATEKKWSKSGGEGYTRGFNQFVLDPIFKVFRAIMDCKKDEYLSLIEKLG</sequence>
<comment type="caution">
    <text evidence="4">The sequence shown here is derived from an EMBL/GenBank/DDBJ whole genome shotgun (WGS) entry which is preliminary data.</text>
</comment>
<protein>
    <submittedName>
        <fullName evidence="4">Uncharacterized protein</fullName>
    </submittedName>
</protein>
<dbReference type="GO" id="GO:0005829">
    <property type="term" value="C:cytosol"/>
    <property type="evidence" value="ECO:0007669"/>
    <property type="project" value="TreeGrafter"/>
</dbReference>
<dbReference type="GO" id="GO:0003746">
    <property type="term" value="F:translation elongation factor activity"/>
    <property type="evidence" value="ECO:0007669"/>
    <property type="project" value="UniProtKB-KW"/>
</dbReference>